<name>A0A1M5IB85_9FLAO</name>
<dbReference type="Proteomes" id="UP000184020">
    <property type="component" value="Unassembled WGS sequence"/>
</dbReference>
<evidence type="ECO:0000313" key="2">
    <source>
        <dbReference type="Proteomes" id="UP000184020"/>
    </source>
</evidence>
<accession>A0A1M5IB85</accession>
<keyword evidence="2" id="KW-1185">Reference proteome</keyword>
<sequence length="37" mass="4040">MNGFLRLNIFKTYSSGIKRCQKGSSVISSKGNSILGF</sequence>
<proteinExistence type="predicted"/>
<dbReference type="EMBL" id="FQWF01000004">
    <property type="protein sequence ID" value="SHG25485.1"/>
    <property type="molecule type" value="Genomic_DNA"/>
</dbReference>
<organism evidence="1 2">
    <name type="scientific">Flavobacterium micromati</name>
    <dbReference type="NCBI Taxonomy" id="229205"/>
    <lineage>
        <taxon>Bacteria</taxon>
        <taxon>Pseudomonadati</taxon>
        <taxon>Bacteroidota</taxon>
        <taxon>Flavobacteriia</taxon>
        <taxon>Flavobacteriales</taxon>
        <taxon>Flavobacteriaceae</taxon>
        <taxon>Flavobacterium</taxon>
    </lineage>
</organism>
<gene>
    <name evidence="1" type="ORF">SAMN05444372_1047</name>
</gene>
<protein>
    <submittedName>
        <fullName evidence="1">Uncharacterized protein</fullName>
    </submittedName>
</protein>
<dbReference type="AlphaFoldDB" id="A0A1M5IB85"/>
<reference evidence="2" key="1">
    <citation type="submission" date="2016-11" db="EMBL/GenBank/DDBJ databases">
        <authorList>
            <person name="Varghese N."/>
            <person name="Submissions S."/>
        </authorList>
    </citation>
    <scope>NUCLEOTIDE SEQUENCE [LARGE SCALE GENOMIC DNA]</scope>
    <source>
        <strain evidence="2">DSM 17659</strain>
    </source>
</reference>
<evidence type="ECO:0000313" key="1">
    <source>
        <dbReference type="EMBL" id="SHG25485.1"/>
    </source>
</evidence>
<dbReference type="STRING" id="229205.SAMN05444372_1047"/>